<keyword evidence="1" id="KW-0732">Signal</keyword>
<evidence type="ECO:0000313" key="2">
    <source>
        <dbReference type="EMBL" id="EWS73654.1"/>
    </source>
</evidence>
<dbReference type="RefSeq" id="XP_012653784.1">
    <property type="nucleotide sequence ID" value="XM_012798330.1"/>
</dbReference>
<gene>
    <name evidence="2" type="ORF">TTHERM_000581869</name>
</gene>
<dbReference type="KEGG" id="tet:TTHERM_000581869"/>
<organism evidence="2 3">
    <name type="scientific">Tetrahymena thermophila (strain SB210)</name>
    <dbReference type="NCBI Taxonomy" id="312017"/>
    <lineage>
        <taxon>Eukaryota</taxon>
        <taxon>Sar</taxon>
        <taxon>Alveolata</taxon>
        <taxon>Ciliophora</taxon>
        <taxon>Intramacronucleata</taxon>
        <taxon>Oligohymenophorea</taxon>
        <taxon>Hymenostomatida</taxon>
        <taxon>Tetrahymenina</taxon>
        <taxon>Tetrahymenidae</taxon>
        <taxon>Tetrahymena</taxon>
    </lineage>
</organism>
<dbReference type="AlphaFoldDB" id="W7XIW2"/>
<dbReference type="GeneID" id="24439694"/>
<accession>W7XIW2</accession>
<dbReference type="Proteomes" id="UP000009168">
    <property type="component" value="Unassembled WGS sequence"/>
</dbReference>
<evidence type="ECO:0000313" key="3">
    <source>
        <dbReference type="Proteomes" id="UP000009168"/>
    </source>
</evidence>
<feature type="signal peptide" evidence="1">
    <location>
        <begin position="1"/>
        <end position="20"/>
    </location>
</feature>
<sequence>MQKIKSFTVLILLTFQLIKGTQICKLNLICSEQDFSCLFQLSMLNTCISSQCDQFIQDSRAQSECYLQTCKPKFYQQNDIQVQKYFDCLANQEIEQKNQLQPFLFISNNNSPKFCFEQLVTSCQNLSNDCINTLQKQIECINTNCQNNMNTAQEFQQCMFITCKTDNPDLDTMQNNMIQCMFNSQQPQTGHQNTYEQCFSQFQTNCQSFSDQCPQVFKEQQYCIKEKCVPDPTTAQDLKKCLLITCKTDFEDLDRLETQMIECVIGHPIKDSSSFLYNMISISLLVYLGLLL</sequence>
<reference evidence="3" key="1">
    <citation type="journal article" date="2006" name="PLoS Biol.">
        <title>Macronuclear genome sequence of the ciliate Tetrahymena thermophila, a model eukaryote.</title>
        <authorList>
            <person name="Eisen J.A."/>
            <person name="Coyne R.S."/>
            <person name="Wu M."/>
            <person name="Wu D."/>
            <person name="Thiagarajan M."/>
            <person name="Wortman J.R."/>
            <person name="Badger J.H."/>
            <person name="Ren Q."/>
            <person name="Amedeo P."/>
            <person name="Jones K.M."/>
            <person name="Tallon L.J."/>
            <person name="Delcher A.L."/>
            <person name="Salzberg S.L."/>
            <person name="Silva J.C."/>
            <person name="Haas B.J."/>
            <person name="Majoros W.H."/>
            <person name="Farzad M."/>
            <person name="Carlton J.M."/>
            <person name="Smith R.K. Jr."/>
            <person name="Garg J."/>
            <person name="Pearlman R.E."/>
            <person name="Karrer K.M."/>
            <person name="Sun L."/>
            <person name="Manning G."/>
            <person name="Elde N.C."/>
            <person name="Turkewitz A.P."/>
            <person name="Asai D.J."/>
            <person name="Wilkes D.E."/>
            <person name="Wang Y."/>
            <person name="Cai H."/>
            <person name="Collins K."/>
            <person name="Stewart B.A."/>
            <person name="Lee S.R."/>
            <person name="Wilamowska K."/>
            <person name="Weinberg Z."/>
            <person name="Ruzzo W.L."/>
            <person name="Wloga D."/>
            <person name="Gaertig J."/>
            <person name="Frankel J."/>
            <person name="Tsao C.-C."/>
            <person name="Gorovsky M.A."/>
            <person name="Keeling P.J."/>
            <person name="Waller R.F."/>
            <person name="Patron N.J."/>
            <person name="Cherry J.M."/>
            <person name="Stover N.A."/>
            <person name="Krieger C.J."/>
            <person name="del Toro C."/>
            <person name="Ryder H.F."/>
            <person name="Williamson S.C."/>
            <person name="Barbeau R.A."/>
            <person name="Hamilton E.P."/>
            <person name="Orias E."/>
        </authorList>
    </citation>
    <scope>NUCLEOTIDE SEQUENCE [LARGE SCALE GENOMIC DNA]</scope>
    <source>
        <strain evidence="3">SB210</strain>
    </source>
</reference>
<dbReference type="EMBL" id="GG662649">
    <property type="protein sequence ID" value="EWS73654.1"/>
    <property type="molecule type" value="Genomic_DNA"/>
</dbReference>
<name>W7XIW2_TETTS</name>
<evidence type="ECO:0000256" key="1">
    <source>
        <dbReference type="SAM" id="SignalP"/>
    </source>
</evidence>
<feature type="chain" id="PRO_5004903733" description="Transmembrane protein" evidence="1">
    <location>
        <begin position="21"/>
        <end position="292"/>
    </location>
</feature>
<dbReference type="InParanoid" id="W7XIW2"/>
<protein>
    <recommendedName>
        <fullName evidence="4">Transmembrane protein</fullName>
    </recommendedName>
</protein>
<proteinExistence type="predicted"/>
<evidence type="ECO:0008006" key="4">
    <source>
        <dbReference type="Google" id="ProtNLM"/>
    </source>
</evidence>
<keyword evidence="3" id="KW-1185">Reference proteome</keyword>